<protein>
    <recommendedName>
        <fullName evidence="4">Hybrid sensor histidine kinase/response regulator</fullName>
    </recommendedName>
</protein>
<comment type="caution">
    <text evidence="2">The sequence shown here is derived from an EMBL/GenBank/DDBJ whole genome shotgun (WGS) entry which is preliminary data.</text>
</comment>
<gene>
    <name evidence="2" type="ORF">FNJ87_10860</name>
</gene>
<dbReference type="InterPro" id="IPR015943">
    <property type="entry name" value="WD40/YVTN_repeat-like_dom_sf"/>
</dbReference>
<dbReference type="Pfam" id="PF07494">
    <property type="entry name" value="Reg_prop"/>
    <property type="match status" value="1"/>
</dbReference>
<reference evidence="2 3" key="1">
    <citation type="submission" date="2020-11" db="EMBL/GenBank/DDBJ databases">
        <title>P. mediterranea TC4 genome.</title>
        <authorList>
            <person name="Molmeret M."/>
        </authorList>
    </citation>
    <scope>NUCLEOTIDE SEQUENCE [LARGE SCALE GENOMIC DNA]</scope>
    <source>
        <strain evidence="2 3">TC4</strain>
    </source>
</reference>
<sequence>MIKVWILTALSIAFNWSAAQSYTNYSEKDGLPSNHVYKITQDVKGFIWIATDEGLVKYNGTNFKVFTTQEGLPTNDIWNIFPASDGKLWYIAKSTSMGYILDDVVYDFKNKEKDVAIDPICTGFTGDTLIASGIFYSHILNSDLEWEKMNYNTVDGYSNVSYLSHKHIKGLVVKTLGSNNIKALTKENKLISLKDTLFSFSSHSRGQLTDSLYVDNALLSYGFINLNSLKSSRYTYEDELNIPFLKYSRLHLANNEIQLTGENVVAKLGSQLRVTDLIHIPKDLKSHYSFIDKENTVWIATFSNGIYKYSLNERLIKTELSHSKIINIKRVGKKIIALVSGKGFYEYDQKTNSFLPFIESKNFLYDADYLKETNTSYYITKKNIYSISNNEKVNQYFDLVNETARSVTFHDGFIYGPFTLGASLLAPNVNGP</sequence>
<evidence type="ECO:0000256" key="1">
    <source>
        <dbReference type="SAM" id="SignalP"/>
    </source>
</evidence>
<dbReference type="Gene3D" id="2.130.10.10">
    <property type="entry name" value="YVTN repeat-like/Quinoprotein amine dehydrogenase"/>
    <property type="match status" value="2"/>
</dbReference>
<accession>A0ABS0A607</accession>
<dbReference type="EMBL" id="JADKYU010000555">
    <property type="protein sequence ID" value="MBF4984810.1"/>
    <property type="molecule type" value="Genomic_DNA"/>
</dbReference>
<dbReference type="SUPFAM" id="SSF63829">
    <property type="entry name" value="Calcium-dependent phosphotriesterase"/>
    <property type="match status" value="1"/>
</dbReference>
<keyword evidence="3" id="KW-1185">Reference proteome</keyword>
<evidence type="ECO:0008006" key="4">
    <source>
        <dbReference type="Google" id="ProtNLM"/>
    </source>
</evidence>
<feature type="chain" id="PRO_5046776503" description="Hybrid sensor histidine kinase/response regulator" evidence="1">
    <location>
        <begin position="19"/>
        <end position="432"/>
    </location>
</feature>
<evidence type="ECO:0000313" key="3">
    <source>
        <dbReference type="Proteomes" id="UP001194729"/>
    </source>
</evidence>
<evidence type="ECO:0000313" key="2">
    <source>
        <dbReference type="EMBL" id="MBF4984810.1"/>
    </source>
</evidence>
<dbReference type="Proteomes" id="UP001194729">
    <property type="component" value="Unassembled WGS sequence"/>
</dbReference>
<organism evidence="2 3">
    <name type="scientific">Nonlabens mediterrranea</name>
    <dbReference type="NCBI Taxonomy" id="1419947"/>
    <lineage>
        <taxon>Bacteria</taxon>
        <taxon>Pseudomonadati</taxon>
        <taxon>Bacteroidota</taxon>
        <taxon>Flavobacteriia</taxon>
        <taxon>Flavobacteriales</taxon>
        <taxon>Flavobacteriaceae</taxon>
        <taxon>Nonlabens</taxon>
    </lineage>
</organism>
<proteinExistence type="predicted"/>
<keyword evidence="1" id="KW-0732">Signal</keyword>
<feature type="signal peptide" evidence="1">
    <location>
        <begin position="1"/>
        <end position="18"/>
    </location>
</feature>
<name>A0ABS0A607_9FLAO</name>
<dbReference type="InterPro" id="IPR011110">
    <property type="entry name" value="Reg_prop"/>
</dbReference>